<dbReference type="HOGENOM" id="CLU_096783_0_0_14"/>
<dbReference type="OrthoDB" id="9828314at2"/>
<dbReference type="EMBL" id="FR773153">
    <property type="protein sequence ID" value="CBY92389.1"/>
    <property type="molecule type" value="Genomic_DNA"/>
</dbReference>
<evidence type="ECO:0000313" key="2">
    <source>
        <dbReference type="Proteomes" id="UP000008637"/>
    </source>
</evidence>
<dbReference type="Proteomes" id="UP000008637">
    <property type="component" value="Chromosome"/>
</dbReference>
<sequence length="211" mass="23173">MSKLIPASLGAVGAGGAGIGGYMLLNPSENQKTEKVITFKEKYKGALLDLEGDKDSAIWESKFTLLKSGSPHHPSLKGITTKEDTEAKSLHKQGCRDLYNSPADNNHYLEDFKNYCAKLIGDVVSGSWIEGEQTQTGTKWDGKLKDIKSKKDNLISSVLKELAGKLTSSGETFTENERKLLEGWCHARKKDLSQGEENSLLEEIKSYCISS</sequence>
<organism evidence="1 2">
    <name type="scientific">Mycoplasma haemofelis (strain Langford 1)</name>
    <name type="common">Haemobartonella felis</name>
    <dbReference type="NCBI Taxonomy" id="941640"/>
    <lineage>
        <taxon>Bacteria</taxon>
        <taxon>Bacillati</taxon>
        <taxon>Mycoplasmatota</taxon>
        <taxon>Mollicutes</taxon>
        <taxon>Mycoplasmataceae</taxon>
        <taxon>Mycoplasma</taxon>
    </lineage>
</organism>
<keyword evidence="2" id="KW-1185">Reference proteome</keyword>
<name>E8ZGW8_MYCHL</name>
<protein>
    <submittedName>
        <fullName evidence="1">Uncharacterized protein</fullName>
    </submittedName>
</protein>
<reference evidence="1 2" key="1">
    <citation type="journal article" date="2011" name="J. Bacteriol.">
        <title>Complete genome sequence of Mycoplasma haemofelis, a hemotropic mycoplasma.</title>
        <authorList>
            <person name="Barker E.N."/>
            <person name="Helps C.R."/>
            <person name="Peters I.R."/>
            <person name="Darby A.C."/>
            <person name="Radford A.D."/>
            <person name="Tasker S."/>
        </authorList>
    </citation>
    <scope>NUCLEOTIDE SEQUENCE [LARGE SCALE GENOMIC DNA]</scope>
    <source>
        <strain evidence="1 2">Langford 1</strain>
    </source>
</reference>
<gene>
    <name evidence="1" type="ordered locus">HF1_03810</name>
</gene>
<proteinExistence type="predicted"/>
<evidence type="ECO:0000313" key="1">
    <source>
        <dbReference type="EMBL" id="CBY92389.1"/>
    </source>
</evidence>
<accession>E8ZGW8</accession>
<dbReference type="KEGG" id="mha:HF1_03810"/>
<dbReference type="AlphaFoldDB" id="E8ZGW8"/>